<evidence type="ECO:0000256" key="4">
    <source>
        <dbReference type="ARBA" id="ARBA00023136"/>
    </source>
</evidence>
<evidence type="ECO:0000313" key="9">
    <source>
        <dbReference type="EMBL" id="KAF2734334.1"/>
    </source>
</evidence>
<reference evidence="9" key="1">
    <citation type="journal article" date="2020" name="Stud. Mycol.">
        <title>101 Dothideomycetes genomes: a test case for predicting lifestyles and emergence of pathogens.</title>
        <authorList>
            <person name="Haridas S."/>
            <person name="Albert R."/>
            <person name="Binder M."/>
            <person name="Bloem J."/>
            <person name="Labutti K."/>
            <person name="Salamov A."/>
            <person name="Andreopoulos B."/>
            <person name="Baker S."/>
            <person name="Barry K."/>
            <person name="Bills G."/>
            <person name="Bluhm B."/>
            <person name="Cannon C."/>
            <person name="Castanera R."/>
            <person name="Culley D."/>
            <person name="Daum C."/>
            <person name="Ezra D."/>
            <person name="Gonzalez J."/>
            <person name="Henrissat B."/>
            <person name="Kuo A."/>
            <person name="Liang C."/>
            <person name="Lipzen A."/>
            <person name="Lutzoni F."/>
            <person name="Magnuson J."/>
            <person name="Mondo S."/>
            <person name="Nolan M."/>
            <person name="Ohm R."/>
            <person name="Pangilinan J."/>
            <person name="Park H.-J."/>
            <person name="Ramirez L."/>
            <person name="Alfaro M."/>
            <person name="Sun H."/>
            <person name="Tritt A."/>
            <person name="Yoshinaga Y."/>
            <person name="Zwiers L.-H."/>
            <person name="Turgeon B."/>
            <person name="Goodwin S."/>
            <person name="Spatafora J."/>
            <person name="Crous P."/>
            <person name="Grigoriev I."/>
        </authorList>
    </citation>
    <scope>NUCLEOTIDE SEQUENCE</scope>
    <source>
        <strain evidence="9">CBS 125425</strain>
    </source>
</reference>
<evidence type="ECO:0000256" key="2">
    <source>
        <dbReference type="ARBA" id="ARBA00022692"/>
    </source>
</evidence>
<evidence type="ECO:0000256" key="1">
    <source>
        <dbReference type="ARBA" id="ARBA00004141"/>
    </source>
</evidence>
<evidence type="ECO:0000256" key="7">
    <source>
        <dbReference type="SAM" id="Phobius"/>
    </source>
</evidence>
<comment type="similarity">
    <text evidence="5">Belongs to the SAT4 family.</text>
</comment>
<keyword evidence="10" id="KW-1185">Reference proteome</keyword>
<keyword evidence="2 7" id="KW-0812">Transmembrane</keyword>
<dbReference type="AlphaFoldDB" id="A0A9P4QX69"/>
<name>A0A9P4QX69_9PLEO</name>
<feature type="transmembrane region" description="Helical" evidence="7">
    <location>
        <begin position="222"/>
        <end position="241"/>
    </location>
</feature>
<dbReference type="PANTHER" id="PTHR33048:SF47">
    <property type="entry name" value="INTEGRAL MEMBRANE PROTEIN-RELATED"/>
    <property type="match status" value="1"/>
</dbReference>
<feature type="compositionally biased region" description="Polar residues" evidence="6">
    <location>
        <begin position="318"/>
        <end position="343"/>
    </location>
</feature>
<evidence type="ECO:0000259" key="8">
    <source>
        <dbReference type="Pfam" id="PF20684"/>
    </source>
</evidence>
<dbReference type="PANTHER" id="PTHR33048">
    <property type="entry name" value="PTH11-LIKE INTEGRAL MEMBRANE PROTEIN (AFU_ORTHOLOGUE AFUA_5G11245)"/>
    <property type="match status" value="1"/>
</dbReference>
<feature type="transmembrane region" description="Helical" evidence="7">
    <location>
        <begin position="187"/>
        <end position="210"/>
    </location>
</feature>
<gene>
    <name evidence="9" type="ORF">EJ04DRAFT_603287</name>
</gene>
<dbReference type="EMBL" id="ML996149">
    <property type="protein sequence ID" value="KAF2734334.1"/>
    <property type="molecule type" value="Genomic_DNA"/>
</dbReference>
<accession>A0A9P4QX69</accession>
<dbReference type="Proteomes" id="UP000799444">
    <property type="component" value="Unassembled WGS sequence"/>
</dbReference>
<evidence type="ECO:0000256" key="5">
    <source>
        <dbReference type="ARBA" id="ARBA00038359"/>
    </source>
</evidence>
<evidence type="ECO:0000256" key="3">
    <source>
        <dbReference type="ARBA" id="ARBA00022989"/>
    </source>
</evidence>
<dbReference type="Pfam" id="PF20684">
    <property type="entry name" value="Fung_rhodopsin"/>
    <property type="match status" value="1"/>
</dbReference>
<comment type="subcellular location">
    <subcellularLocation>
        <location evidence="1">Membrane</location>
        <topology evidence="1">Multi-pass membrane protein</topology>
    </subcellularLocation>
</comment>
<comment type="caution">
    <text evidence="9">The sequence shown here is derived from an EMBL/GenBank/DDBJ whole genome shotgun (WGS) entry which is preliminary data.</text>
</comment>
<keyword evidence="3 7" id="KW-1133">Transmembrane helix</keyword>
<evidence type="ECO:0000313" key="10">
    <source>
        <dbReference type="Proteomes" id="UP000799444"/>
    </source>
</evidence>
<dbReference type="GO" id="GO:0016020">
    <property type="term" value="C:membrane"/>
    <property type="evidence" value="ECO:0007669"/>
    <property type="project" value="UniProtKB-SubCell"/>
</dbReference>
<dbReference type="OrthoDB" id="444631at2759"/>
<feature type="transmembrane region" description="Helical" evidence="7">
    <location>
        <begin position="58"/>
        <end position="80"/>
    </location>
</feature>
<organism evidence="9 10">
    <name type="scientific">Polyplosphaeria fusca</name>
    <dbReference type="NCBI Taxonomy" id="682080"/>
    <lineage>
        <taxon>Eukaryota</taxon>
        <taxon>Fungi</taxon>
        <taxon>Dikarya</taxon>
        <taxon>Ascomycota</taxon>
        <taxon>Pezizomycotina</taxon>
        <taxon>Dothideomycetes</taxon>
        <taxon>Pleosporomycetidae</taxon>
        <taxon>Pleosporales</taxon>
        <taxon>Tetraplosphaeriaceae</taxon>
        <taxon>Polyplosphaeria</taxon>
    </lineage>
</organism>
<feature type="transmembrane region" description="Helical" evidence="7">
    <location>
        <begin position="142"/>
        <end position="164"/>
    </location>
</feature>
<sequence length="355" mass="39084">MSDIFALQVHDPGWAVISAKASADIGWHSLGSAISFTTLAFVSVLMRWYSRAFLTRRVGLEDMFVTFALILSIAMTSIVGAELKLDAHEVVDEDKKTRRLSLILKLVFAQSLLFHTSINVVKSSILIQYIFLFSSHAKIRRFCYFILFLVLAICGWGVLGVVFLCQPIDKYWDLEVSGMCHDAEKHFWSSAIFGILLDFAIWVLPMPIIVSLTLKGRQKVGLFIVMGLGGFVCMTSILRLLLVHDAAKENDITKAGNLALIWSSLEINVAIICASLLVMKPLFLRVFPQTQTASSTLIPGGGHEVKTRSWPSGILIKTRSTGKGKTQTEGSGSCSSFGGQNKQIARPGQAYHPGK</sequence>
<evidence type="ECO:0000256" key="6">
    <source>
        <dbReference type="SAM" id="MobiDB-lite"/>
    </source>
</evidence>
<feature type="region of interest" description="Disordered" evidence="6">
    <location>
        <begin position="318"/>
        <end position="355"/>
    </location>
</feature>
<dbReference type="InterPro" id="IPR049326">
    <property type="entry name" value="Rhodopsin_dom_fungi"/>
</dbReference>
<keyword evidence="4 7" id="KW-0472">Membrane</keyword>
<feature type="transmembrane region" description="Helical" evidence="7">
    <location>
        <begin position="25"/>
        <end position="46"/>
    </location>
</feature>
<proteinExistence type="inferred from homology"/>
<protein>
    <recommendedName>
        <fullName evidence="8">Rhodopsin domain-containing protein</fullName>
    </recommendedName>
</protein>
<dbReference type="InterPro" id="IPR052337">
    <property type="entry name" value="SAT4-like"/>
</dbReference>
<feature type="transmembrane region" description="Helical" evidence="7">
    <location>
        <begin position="261"/>
        <end position="279"/>
    </location>
</feature>
<feature type="domain" description="Rhodopsin" evidence="8">
    <location>
        <begin position="46"/>
        <end position="283"/>
    </location>
</feature>